<gene>
    <name evidence="4" type="ORF">PISMIDRAFT_17462</name>
</gene>
<dbReference type="Gene3D" id="1.20.1560.10">
    <property type="entry name" value="ABC transporter type 1, transmembrane domain"/>
    <property type="match status" value="1"/>
</dbReference>
<dbReference type="OrthoDB" id="6500128at2759"/>
<evidence type="ECO:0000313" key="4">
    <source>
        <dbReference type="EMBL" id="KIK14210.1"/>
    </source>
</evidence>
<accession>A0A0C9XP97</accession>
<keyword evidence="3" id="KW-0472">Membrane</keyword>
<name>A0A0C9XP97_9AGAM</name>
<dbReference type="STRING" id="765257.A0A0C9XP97"/>
<reference evidence="5" key="2">
    <citation type="submission" date="2015-01" db="EMBL/GenBank/DDBJ databases">
        <title>Evolutionary Origins and Diversification of the Mycorrhizal Mutualists.</title>
        <authorList>
            <consortium name="DOE Joint Genome Institute"/>
            <consortium name="Mycorrhizal Genomics Consortium"/>
            <person name="Kohler A."/>
            <person name="Kuo A."/>
            <person name="Nagy L.G."/>
            <person name="Floudas D."/>
            <person name="Copeland A."/>
            <person name="Barry K.W."/>
            <person name="Cichocki N."/>
            <person name="Veneault-Fourrey C."/>
            <person name="LaButti K."/>
            <person name="Lindquist E.A."/>
            <person name="Lipzen A."/>
            <person name="Lundell T."/>
            <person name="Morin E."/>
            <person name="Murat C."/>
            <person name="Riley R."/>
            <person name="Ohm R."/>
            <person name="Sun H."/>
            <person name="Tunlid A."/>
            <person name="Henrissat B."/>
            <person name="Grigoriev I.V."/>
            <person name="Hibbett D.S."/>
            <person name="Martin F."/>
        </authorList>
    </citation>
    <scope>NUCLEOTIDE SEQUENCE [LARGE SCALE GENOMIC DNA]</scope>
    <source>
        <strain evidence="5">441</strain>
    </source>
</reference>
<protein>
    <submittedName>
        <fullName evidence="4">Unplaced genomic scaffold scaffold_266, whole genome shotgun sequence</fullName>
    </submittedName>
</protein>
<evidence type="ECO:0000256" key="3">
    <source>
        <dbReference type="ARBA" id="ARBA00023136"/>
    </source>
</evidence>
<reference evidence="4 5" key="1">
    <citation type="submission" date="2014-04" db="EMBL/GenBank/DDBJ databases">
        <authorList>
            <consortium name="DOE Joint Genome Institute"/>
            <person name="Kuo A."/>
            <person name="Kohler A."/>
            <person name="Costa M.D."/>
            <person name="Nagy L.G."/>
            <person name="Floudas D."/>
            <person name="Copeland A."/>
            <person name="Barry K.W."/>
            <person name="Cichocki N."/>
            <person name="Veneault-Fourrey C."/>
            <person name="LaButti K."/>
            <person name="Lindquist E.A."/>
            <person name="Lipzen A."/>
            <person name="Lundell T."/>
            <person name="Morin E."/>
            <person name="Murat C."/>
            <person name="Sun H."/>
            <person name="Tunlid A."/>
            <person name="Henrissat B."/>
            <person name="Grigoriev I.V."/>
            <person name="Hibbett D.S."/>
            <person name="Martin F."/>
            <person name="Nordberg H.P."/>
            <person name="Cantor M.N."/>
            <person name="Hua S.X."/>
        </authorList>
    </citation>
    <scope>NUCLEOTIDE SEQUENCE [LARGE SCALE GENOMIC DNA]</scope>
    <source>
        <strain evidence="4 5">441</strain>
    </source>
</reference>
<keyword evidence="2" id="KW-1133">Transmembrane helix</keyword>
<keyword evidence="5" id="KW-1185">Reference proteome</keyword>
<dbReference type="InterPro" id="IPR036640">
    <property type="entry name" value="ABC1_TM_sf"/>
</dbReference>
<dbReference type="Proteomes" id="UP000054018">
    <property type="component" value="Unassembled WGS sequence"/>
</dbReference>
<keyword evidence="1" id="KW-0812">Transmembrane</keyword>
<dbReference type="EMBL" id="KN833950">
    <property type="protein sequence ID" value="KIK14210.1"/>
    <property type="molecule type" value="Genomic_DNA"/>
</dbReference>
<dbReference type="GO" id="GO:0016020">
    <property type="term" value="C:membrane"/>
    <property type="evidence" value="ECO:0007669"/>
    <property type="project" value="InterPro"/>
</dbReference>
<dbReference type="AlphaFoldDB" id="A0A0C9XP97"/>
<dbReference type="GO" id="GO:0005524">
    <property type="term" value="F:ATP binding"/>
    <property type="evidence" value="ECO:0007669"/>
    <property type="project" value="InterPro"/>
</dbReference>
<evidence type="ECO:0000256" key="2">
    <source>
        <dbReference type="ARBA" id="ARBA00022989"/>
    </source>
</evidence>
<organism evidence="4 5">
    <name type="scientific">Pisolithus microcarpus 441</name>
    <dbReference type="NCBI Taxonomy" id="765257"/>
    <lineage>
        <taxon>Eukaryota</taxon>
        <taxon>Fungi</taxon>
        <taxon>Dikarya</taxon>
        <taxon>Basidiomycota</taxon>
        <taxon>Agaricomycotina</taxon>
        <taxon>Agaricomycetes</taxon>
        <taxon>Agaricomycetidae</taxon>
        <taxon>Boletales</taxon>
        <taxon>Sclerodermatineae</taxon>
        <taxon>Pisolithaceae</taxon>
        <taxon>Pisolithus</taxon>
    </lineage>
</organism>
<dbReference type="HOGENOM" id="CLU_1778230_0_0_1"/>
<evidence type="ECO:0000256" key="1">
    <source>
        <dbReference type="ARBA" id="ARBA00022692"/>
    </source>
</evidence>
<sequence length="146" mass="15967">MVDSHISLITRKLSSIEDITRIKPCRYNLKGFCEKKDRGKQEVTYSVEIDTKSAEQPASSVRFTQLFRYATPFELFLDATGVVGAMAAGAAQPLMTLVFGRLIQDFVMFTTALEIYQSTDSYSGSAAGSGGNLAWLGHCANSHNSL</sequence>
<proteinExistence type="predicted"/>
<evidence type="ECO:0000313" key="5">
    <source>
        <dbReference type="Proteomes" id="UP000054018"/>
    </source>
</evidence>